<feature type="compositionally biased region" description="Polar residues" evidence="9">
    <location>
        <begin position="1"/>
        <end position="35"/>
    </location>
</feature>
<dbReference type="GO" id="GO:0017056">
    <property type="term" value="F:structural constituent of nuclear pore"/>
    <property type="evidence" value="ECO:0007669"/>
    <property type="project" value="TreeGrafter"/>
</dbReference>
<reference evidence="11 12" key="1">
    <citation type="journal article" date="2018" name="Evol. Lett.">
        <title>Horizontal gene cluster transfer increased hallucinogenic mushroom diversity.</title>
        <authorList>
            <person name="Reynolds H.T."/>
            <person name="Vijayakumar V."/>
            <person name="Gluck-Thaler E."/>
            <person name="Korotkin H.B."/>
            <person name="Matheny P.B."/>
            <person name="Slot J.C."/>
        </authorList>
    </citation>
    <scope>NUCLEOTIDE SEQUENCE [LARGE SCALE GENOMIC DNA]</scope>
    <source>
        <strain evidence="11 12">2631</strain>
    </source>
</reference>
<keyword evidence="5" id="KW-0811">Translocation</keyword>
<feature type="compositionally biased region" description="Polar residues" evidence="9">
    <location>
        <begin position="284"/>
        <end position="294"/>
    </location>
</feature>
<feature type="region of interest" description="Disordered" evidence="9">
    <location>
        <begin position="1"/>
        <end position="46"/>
    </location>
</feature>
<dbReference type="EMBL" id="NHYD01000271">
    <property type="protein sequence ID" value="PPQ94682.1"/>
    <property type="molecule type" value="Genomic_DNA"/>
</dbReference>
<dbReference type="InterPro" id="IPR035979">
    <property type="entry name" value="RBD_domain_sf"/>
</dbReference>
<feature type="region of interest" description="Disordered" evidence="9">
    <location>
        <begin position="259"/>
        <end position="297"/>
    </location>
</feature>
<feature type="compositionally biased region" description="Polar residues" evidence="9">
    <location>
        <begin position="112"/>
        <end position="146"/>
    </location>
</feature>
<dbReference type="STRING" id="93625.A0A409XV25"/>
<dbReference type="GO" id="GO:0044615">
    <property type="term" value="C:nuclear pore nuclear basket"/>
    <property type="evidence" value="ECO:0007669"/>
    <property type="project" value="TreeGrafter"/>
</dbReference>
<protein>
    <recommendedName>
        <fullName evidence="10">RRM Nup35-type domain-containing protein</fullName>
    </recommendedName>
</protein>
<dbReference type="SUPFAM" id="SSF54928">
    <property type="entry name" value="RNA-binding domain, RBD"/>
    <property type="match status" value="1"/>
</dbReference>
<feature type="region of interest" description="Disordered" evidence="9">
    <location>
        <begin position="310"/>
        <end position="357"/>
    </location>
</feature>
<comment type="caution">
    <text evidence="11">The sequence shown here is derived from an EMBL/GenBank/DDBJ whole genome shotgun (WGS) entry which is preliminary data.</text>
</comment>
<proteinExistence type="predicted"/>
<evidence type="ECO:0000256" key="2">
    <source>
        <dbReference type="ARBA" id="ARBA00022448"/>
    </source>
</evidence>
<dbReference type="PANTHER" id="PTHR21527">
    <property type="entry name" value="NUCLEOPORIN NUP35"/>
    <property type="match status" value="1"/>
</dbReference>
<evidence type="ECO:0000256" key="1">
    <source>
        <dbReference type="ARBA" id="ARBA00004567"/>
    </source>
</evidence>
<evidence type="ECO:0000256" key="6">
    <source>
        <dbReference type="ARBA" id="ARBA00023132"/>
    </source>
</evidence>
<dbReference type="InterPro" id="IPR012677">
    <property type="entry name" value="Nucleotide-bd_a/b_plait_sf"/>
</dbReference>
<dbReference type="GO" id="GO:0006999">
    <property type="term" value="P:nuclear pore organization"/>
    <property type="evidence" value="ECO:0007669"/>
    <property type="project" value="TreeGrafter"/>
</dbReference>
<dbReference type="GO" id="GO:0003676">
    <property type="term" value="F:nucleic acid binding"/>
    <property type="evidence" value="ECO:0007669"/>
    <property type="project" value="InterPro"/>
</dbReference>
<evidence type="ECO:0000256" key="4">
    <source>
        <dbReference type="ARBA" id="ARBA00022927"/>
    </source>
</evidence>
<feature type="region of interest" description="Disordered" evidence="9">
    <location>
        <begin position="97"/>
        <end position="149"/>
    </location>
</feature>
<evidence type="ECO:0000256" key="7">
    <source>
        <dbReference type="ARBA" id="ARBA00023242"/>
    </source>
</evidence>
<keyword evidence="2 8" id="KW-0813">Transport</keyword>
<dbReference type="InterPro" id="IPR007846">
    <property type="entry name" value="RRM_NUP35_dom"/>
</dbReference>
<dbReference type="Pfam" id="PF05172">
    <property type="entry name" value="RRM_Nup35"/>
    <property type="match status" value="1"/>
</dbReference>
<gene>
    <name evidence="11" type="ORF">CVT25_009537</name>
</gene>
<sequence>MPTSPSFSVAGMSASTSSHHTPNLNTWGSSSTGSALSPAFGDSLSQSRSHYQSGYLMNAPQGNQRVDEVPVVQTKAKMNHILSRGSASDFGMDSMFQSSRQRQPLADEDAPPTSSINDIPNELNLDSSPGRFQTRQTGNERPNFSSSRRHNIAPPPSMNQAVQPLFVIVFGYPADKYSLTVEYFKSLGETIDVDTSKDITNCFKIGYADPGDAVRAVRKNGEVLNGTWMVGAKWADPAQAEAVLGQPILRSPFSSSVSYNQNQTAESSSSNSNNAMVVDEPYSPSHNANTSTPAVGTPIKLAPSMAAFRKMPGVSGSSSKPATPQHATWGSGLLSTSVSTPGQNTTGGVQPSPSKGVIGQMSDLIFGW</sequence>
<evidence type="ECO:0000313" key="11">
    <source>
        <dbReference type="EMBL" id="PPQ94682.1"/>
    </source>
</evidence>
<dbReference type="Proteomes" id="UP000283269">
    <property type="component" value="Unassembled WGS sequence"/>
</dbReference>
<keyword evidence="4" id="KW-0653">Protein transport</keyword>
<name>A0A409XV25_PSICY</name>
<keyword evidence="6 8" id="KW-0906">Nuclear pore complex</keyword>
<dbReference type="OrthoDB" id="3365060at2759"/>
<dbReference type="Gene3D" id="3.30.70.330">
    <property type="match status" value="1"/>
</dbReference>
<dbReference type="GO" id="GO:0005543">
    <property type="term" value="F:phospholipid binding"/>
    <property type="evidence" value="ECO:0007669"/>
    <property type="project" value="TreeGrafter"/>
</dbReference>
<comment type="subcellular location">
    <subcellularLocation>
        <location evidence="1">Nucleus</location>
        <location evidence="1">Nuclear pore complex</location>
    </subcellularLocation>
</comment>
<evidence type="ECO:0000256" key="3">
    <source>
        <dbReference type="ARBA" id="ARBA00022816"/>
    </source>
</evidence>
<evidence type="ECO:0000259" key="10">
    <source>
        <dbReference type="PROSITE" id="PS51472"/>
    </source>
</evidence>
<accession>A0A409XV25</accession>
<dbReference type="GO" id="GO:0051028">
    <property type="term" value="P:mRNA transport"/>
    <property type="evidence" value="ECO:0007669"/>
    <property type="project" value="UniProtKB-UniRule"/>
</dbReference>
<keyword evidence="3 8" id="KW-0509">mRNA transport</keyword>
<evidence type="ECO:0000256" key="8">
    <source>
        <dbReference type="PROSITE-ProRule" id="PRU00804"/>
    </source>
</evidence>
<dbReference type="PANTHER" id="PTHR21527:SF6">
    <property type="entry name" value="NUCLEOPORIN NUP35"/>
    <property type="match status" value="1"/>
</dbReference>
<evidence type="ECO:0000256" key="5">
    <source>
        <dbReference type="ARBA" id="ARBA00023010"/>
    </source>
</evidence>
<dbReference type="PROSITE" id="PS51472">
    <property type="entry name" value="RRM_NUP35"/>
    <property type="match status" value="1"/>
</dbReference>
<feature type="domain" description="RRM Nup35-type" evidence="10">
    <location>
        <begin position="161"/>
        <end position="242"/>
    </location>
</feature>
<dbReference type="InParanoid" id="A0A409XV25"/>
<organism evidence="11 12">
    <name type="scientific">Psilocybe cyanescens</name>
    <dbReference type="NCBI Taxonomy" id="93625"/>
    <lineage>
        <taxon>Eukaryota</taxon>
        <taxon>Fungi</taxon>
        <taxon>Dikarya</taxon>
        <taxon>Basidiomycota</taxon>
        <taxon>Agaricomycotina</taxon>
        <taxon>Agaricomycetes</taxon>
        <taxon>Agaricomycetidae</taxon>
        <taxon>Agaricales</taxon>
        <taxon>Agaricineae</taxon>
        <taxon>Strophariaceae</taxon>
        <taxon>Psilocybe</taxon>
    </lineage>
</organism>
<dbReference type="GO" id="GO:0044613">
    <property type="term" value="C:nuclear pore central transport channel"/>
    <property type="evidence" value="ECO:0007669"/>
    <property type="project" value="TreeGrafter"/>
</dbReference>
<evidence type="ECO:0000313" key="12">
    <source>
        <dbReference type="Proteomes" id="UP000283269"/>
    </source>
</evidence>
<dbReference type="GO" id="GO:0006607">
    <property type="term" value="P:NLS-bearing protein import into nucleus"/>
    <property type="evidence" value="ECO:0007669"/>
    <property type="project" value="TreeGrafter"/>
</dbReference>
<keyword evidence="12" id="KW-1185">Reference proteome</keyword>
<keyword evidence="7 8" id="KW-0539">Nucleus</keyword>
<feature type="compositionally biased region" description="Polar residues" evidence="9">
    <location>
        <begin position="315"/>
        <end position="353"/>
    </location>
</feature>
<dbReference type="AlphaFoldDB" id="A0A409XV25"/>
<evidence type="ECO:0000256" key="9">
    <source>
        <dbReference type="SAM" id="MobiDB-lite"/>
    </source>
</evidence>